<protein>
    <submittedName>
        <fullName evidence="2">Uncharacterized protein</fullName>
    </submittedName>
</protein>
<keyword evidence="3" id="KW-1185">Reference proteome</keyword>
<evidence type="ECO:0000313" key="2">
    <source>
        <dbReference type="EMBL" id="KAK0740346.1"/>
    </source>
</evidence>
<evidence type="ECO:0000313" key="3">
    <source>
        <dbReference type="Proteomes" id="UP001172155"/>
    </source>
</evidence>
<proteinExistence type="predicted"/>
<sequence>MCAALLGPPSVYWRQLSVSRSALPPLVVAVPVAVAVDQGTLSCLVKREVVNSCLFEILECDRGGLVIYSIVAGPDPTSSSPTSRPETLDAHH</sequence>
<name>A0AA40EJ89_9PEZI</name>
<evidence type="ECO:0000256" key="1">
    <source>
        <dbReference type="SAM" id="MobiDB-lite"/>
    </source>
</evidence>
<accession>A0AA40EJ89</accession>
<organism evidence="2 3">
    <name type="scientific">Schizothecium vesticola</name>
    <dbReference type="NCBI Taxonomy" id="314040"/>
    <lineage>
        <taxon>Eukaryota</taxon>
        <taxon>Fungi</taxon>
        <taxon>Dikarya</taxon>
        <taxon>Ascomycota</taxon>
        <taxon>Pezizomycotina</taxon>
        <taxon>Sordariomycetes</taxon>
        <taxon>Sordariomycetidae</taxon>
        <taxon>Sordariales</taxon>
        <taxon>Schizotheciaceae</taxon>
        <taxon>Schizothecium</taxon>
    </lineage>
</organism>
<feature type="region of interest" description="Disordered" evidence="1">
    <location>
        <begin position="73"/>
        <end position="92"/>
    </location>
</feature>
<reference evidence="2" key="1">
    <citation type="submission" date="2023-06" db="EMBL/GenBank/DDBJ databases">
        <title>Genome-scale phylogeny and comparative genomics of the fungal order Sordariales.</title>
        <authorList>
            <consortium name="Lawrence Berkeley National Laboratory"/>
            <person name="Hensen N."/>
            <person name="Bonometti L."/>
            <person name="Westerberg I."/>
            <person name="Brannstrom I.O."/>
            <person name="Guillou S."/>
            <person name="Cros-Aarteil S."/>
            <person name="Calhoun S."/>
            <person name="Haridas S."/>
            <person name="Kuo A."/>
            <person name="Mondo S."/>
            <person name="Pangilinan J."/>
            <person name="Riley R."/>
            <person name="LaButti K."/>
            <person name="Andreopoulos B."/>
            <person name="Lipzen A."/>
            <person name="Chen C."/>
            <person name="Yanf M."/>
            <person name="Daum C."/>
            <person name="Ng V."/>
            <person name="Clum A."/>
            <person name="Steindorff A."/>
            <person name="Ohm R."/>
            <person name="Martin F."/>
            <person name="Silar P."/>
            <person name="Natvig D."/>
            <person name="Lalanne C."/>
            <person name="Gautier V."/>
            <person name="Ament-velasquez S.L."/>
            <person name="Kruys A."/>
            <person name="Hutchinson M.I."/>
            <person name="Powell A.J."/>
            <person name="Barry K."/>
            <person name="Miller A.N."/>
            <person name="Grigoriev I.V."/>
            <person name="Debuchy R."/>
            <person name="Gladieux P."/>
            <person name="Thoren M.H."/>
            <person name="Johannesson H."/>
        </authorList>
    </citation>
    <scope>NUCLEOTIDE SEQUENCE</scope>
    <source>
        <strain evidence="2">SMH3187-1</strain>
    </source>
</reference>
<dbReference type="Proteomes" id="UP001172155">
    <property type="component" value="Unassembled WGS sequence"/>
</dbReference>
<comment type="caution">
    <text evidence="2">The sequence shown here is derived from an EMBL/GenBank/DDBJ whole genome shotgun (WGS) entry which is preliminary data.</text>
</comment>
<gene>
    <name evidence="2" type="ORF">B0T18DRAFT_207453</name>
</gene>
<dbReference type="AlphaFoldDB" id="A0AA40EJ89"/>
<dbReference type="EMBL" id="JAUKUD010000006">
    <property type="protein sequence ID" value="KAK0740346.1"/>
    <property type="molecule type" value="Genomic_DNA"/>
</dbReference>
<feature type="compositionally biased region" description="Low complexity" evidence="1">
    <location>
        <begin position="74"/>
        <end position="85"/>
    </location>
</feature>